<evidence type="ECO:0000259" key="2">
    <source>
        <dbReference type="PROSITE" id="PS50158"/>
    </source>
</evidence>
<evidence type="ECO:0000313" key="3">
    <source>
        <dbReference type="EMBL" id="CAD7194512.1"/>
    </source>
</evidence>
<protein>
    <recommendedName>
        <fullName evidence="2">CCHC-type domain-containing protein</fullName>
    </recommendedName>
</protein>
<organism evidence="3">
    <name type="scientific">Timema douglasi</name>
    <name type="common">Walking stick</name>
    <dbReference type="NCBI Taxonomy" id="61478"/>
    <lineage>
        <taxon>Eukaryota</taxon>
        <taxon>Metazoa</taxon>
        <taxon>Ecdysozoa</taxon>
        <taxon>Arthropoda</taxon>
        <taxon>Hexapoda</taxon>
        <taxon>Insecta</taxon>
        <taxon>Pterygota</taxon>
        <taxon>Neoptera</taxon>
        <taxon>Polyneoptera</taxon>
        <taxon>Phasmatodea</taxon>
        <taxon>Timematodea</taxon>
        <taxon>Timematoidea</taxon>
        <taxon>Timematidae</taxon>
        <taxon>Timema</taxon>
    </lineage>
</organism>
<dbReference type="InterPro" id="IPR001878">
    <property type="entry name" value="Znf_CCHC"/>
</dbReference>
<dbReference type="Pfam" id="PF00098">
    <property type="entry name" value="zf-CCHC"/>
    <property type="match status" value="1"/>
</dbReference>
<dbReference type="InterPro" id="IPR010439">
    <property type="entry name" value="MUN_dom"/>
</dbReference>
<evidence type="ECO:0000256" key="1">
    <source>
        <dbReference type="PROSITE-ProRule" id="PRU00047"/>
    </source>
</evidence>
<dbReference type="AlphaFoldDB" id="A0A7R8Z4S1"/>
<dbReference type="SMART" id="SM00343">
    <property type="entry name" value="ZnF_C2HC"/>
    <property type="match status" value="1"/>
</dbReference>
<dbReference type="Pfam" id="PF06292">
    <property type="entry name" value="MUN"/>
    <property type="match status" value="1"/>
</dbReference>
<name>A0A7R8Z4S1_TIMDO</name>
<gene>
    <name evidence="3" type="ORF">TDIB3V08_LOCUS936</name>
</gene>
<sequence>MSAAEVVLIILFQQWYTAQIQLLCNFLSERLDHSLHLYQCTCLAHVVKARHETLDEAMTVAVETESTLDVERSRTLPTHTSCSDTLTNPPGMVVGLTLQDKGKLLQEQQKTLQAMTTAMQKLSTLSALRKRGDRRPLHSSFGRSTRCWACGENGHRRAQCPQGNSQRPV</sequence>
<keyword evidence="1" id="KW-0863">Zinc-finger</keyword>
<keyword evidence="1" id="KW-0479">Metal-binding</keyword>
<dbReference type="InterPro" id="IPR036875">
    <property type="entry name" value="Znf_CCHC_sf"/>
</dbReference>
<dbReference type="EMBL" id="OA564502">
    <property type="protein sequence ID" value="CAD7194512.1"/>
    <property type="molecule type" value="Genomic_DNA"/>
</dbReference>
<keyword evidence="1" id="KW-0862">Zinc</keyword>
<dbReference type="GO" id="GO:0008270">
    <property type="term" value="F:zinc ion binding"/>
    <property type="evidence" value="ECO:0007669"/>
    <property type="project" value="UniProtKB-KW"/>
</dbReference>
<dbReference type="GO" id="GO:0003676">
    <property type="term" value="F:nucleic acid binding"/>
    <property type="evidence" value="ECO:0007669"/>
    <property type="project" value="InterPro"/>
</dbReference>
<accession>A0A7R8Z4S1</accession>
<proteinExistence type="predicted"/>
<reference evidence="3" key="1">
    <citation type="submission" date="2020-11" db="EMBL/GenBank/DDBJ databases">
        <authorList>
            <person name="Tran Van P."/>
        </authorList>
    </citation>
    <scope>NUCLEOTIDE SEQUENCE</scope>
</reference>
<dbReference type="PROSITE" id="PS50158">
    <property type="entry name" value="ZF_CCHC"/>
    <property type="match status" value="1"/>
</dbReference>
<dbReference type="SUPFAM" id="SSF57756">
    <property type="entry name" value="Retrovirus zinc finger-like domains"/>
    <property type="match status" value="1"/>
</dbReference>
<feature type="domain" description="CCHC-type" evidence="2">
    <location>
        <begin position="146"/>
        <end position="162"/>
    </location>
</feature>